<proteinExistence type="predicted"/>
<accession>A0AA36EL03</accession>
<protein>
    <submittedName>
        <fullName evidence="2">Uncharacterized protein</fullName>
    </submittedName>
</protein>
<reference evidence="2" key="1">
    <citation type="submission" date="2023-04" db="EMBL/GenBank/DDBJ databases">
        <authorList>
            <person name="Vijverberg K."/>
            <person name="Xiong W."/>
            <person name="Schranz E."/>
        </authorList>
    </citation>
    <scope>NUCLEOTIDE SEQUENCE</scope>
</reference>
<evidence type="ECO:0000313" key="2">
    <source>
        <dbReference type="EMBL" id="CAI9299728.1"/>
    </source>
</evidence>
<name>A0AA36EL03_LACSI</name>
<dbReference type="EMBL" id="OX465084">
    <property type="protein sequence ID" value="CAI9299728.1"/>
    <property type="molecule type" value="Genomic_DNA"/>
</dbReference>
<sequence length="210" mass="22550">MQAIIAGVEKPKKGGQKGAKKGEKETTDKERPSTAVKPPTKRKAKSNIHNEEEPHVHNEEGESARNDKSTSDHVVTKTHNDFVPSPPPSPKPTTTPITIAPCPPSISSQTQSTSPLSTPLYIDSTVPPMTSGEPVVSVNASNVGAKTSGFQSSHVSPPISPIHRNDPDMIYGDDEDELAGFTHSPFTVRNESDDEAPVTKEENEGNKRQS</sequence>
<gene>
    <name evidence="2" type="ORF">LSALG_LOCUS38417</name>
</gene>
<dbReference type="Proteomes" id="UP001177003">
    <property type="component" value="Chromosome 8"/>
</dbReference>
<feature type="compositionally biased region" description="Basic and acidic residues" evidence="1">
    <location>
        <begin position="197"/>
        <end position="210"/>
    </location>
</feature>
<organism evidence="2 3">
    <name type="scientific">Lactuca saligna</name>
    <name type="common">Willowleaf lettuce</name>
    <dbReference type="NCBI Taxonomy" id="75948"/>
    <lineage>
        <taxon>Eukaryota</taxon>
        <taxon>Viridiplantae</taxon>
        <taxon>Streptophyta</taxon>
        <taxon>Embryophyta</taxon>
        <taxon>Tracheophyta</taxon>
        <taxon>Spermatophyta</taxon>
        <taxon>Magnoliopsida</taxon>
        <taxon>eudicotyledons</taxon>
        <taxon>Gunneridae</taxon>
        <taxon>Pentapetalae</taxon>
        <taxon>asterids</taxon>
        <taxon>campanulids</taxon>
        <taxon>Asterales</taxon>
        <taxon>Asteraceae</taxon>
        <taxon>Cichorioideae</taxon>
        <taxon>Cichorieae</taxon>
        <taxon>Lactucinae</taxon>
        <taxon>Lactuca</taxon>
    </lineage>
</organism>
<keyword evidence="3" id="KW-1185">Reference proteome</keyword>
<feature type="compositionally biased region" description="Low complexity" evidence="1">
    <location>
        <begin position="94"/>
        <end position="120"/>
    </location>
</feature>
<feature type="compositionally biased region" description="Basic and acidic residues" evidence="1">
    <location>
        <begin position="20"/>
        <end position="32"/>
    </location>
</feature>
<feature type="compositionally biased region" description="Pro residues" evidence="1">
    <location>
        <begin position="84"/>
        <end position="93"/>
    </location>
</feature>
<feature type="region of interest" description="Disordered" evidence="1">
    <location>
        <begin position="147"/>
        <end position="169"/>
    </location>
</feature>
<evidence type="ECO:0000313" key="3">
    <source>
        <dbReference type="Proteomes" id="UP001177003"/>
    </source>
</evidence>
<dbReference type="AlphaFoldDB" id="A0AA36EL03"/>
<evidence type="ECO:0000256" key="1">
    <source>
        <dbReference type="SAM" id="MobiDB-lite"/>
    </source>
</evidence>
<feature type="compositionally biased region" description="Basic and acidic residues" evidence="1">
    <location>
        <begin position="48"/>
        <end position="80"/>
    </location>
</feature>
<feature type="region of interest" description="Disordered" evidence="1">
    <location>
        <begin position="185"/>
        <end position="210"/>
    </location>
</feature>
<feature type="region of interest" description="Disordered" evidence="1">
    <location>
        <begin position="1"/>
        <end position="125"/>
    </location>
</feature>